<gene>
    <name evidence="1" type="ORF">L3X38_002479</name>
</gene>
<name>A0AAD4WXP3_PRUDU</name>
<dbReference type="EMBL" id="JAJFAZ020000001">
    <property type="protein sequence ID" value="KAI5349591.1"/>
    <property type="molecule type" value="Genomic_DNA"/>
</dbReference>
<dbReference type="Proteomes" id="UP001054821">
    <property type="component" value="Chromosome 1"/>
</dbReference>
<protein>
    <submittedName>
        <fullName evidence="1">Uncharacterized protein</fullName>
    </submittedName>
</protein>
<comment type="caution">
    <text evidence="1">The sequence shown here is derived from an EMBL/GenBank/DDBJ whole genome shotgun (WGS) entry which is preliminary data.</text>
</comment>
<accession>A0AAD4WXP3</accession>
<dbReference type="AlphaFoldDB" id="A0AAD4WXP3"/>
<organism evidence="1 2">
    <name type="scientific">Prunus dulcis</name>
    <name type="common">Almond</name>
    <name type="synonym">Amygdalus dulcis</name>
    <dbReference type="NCBI Taxonomy" id="3755"/>
    <lineage>
        <taxon>Eukaryota</taxon>
        <taxon>Viridiplantae</taxon>
        <taxon>Streptophyta</taxon>
        <taxon>Embryophyta</taxon>
        <taxon>Tracheophyta</taxon>
        <taxon>Spermatophyta</taxon>
        <taxon>Magnoliopsida</taxon>
        <taxon>eudicotyledons</taxon>
        <taxon>Gunneridae</taxon>
        <taxon>Pentapetalae</taxon>
        <taxon>rosids</taxon>
        <taxon>fabids</taxon>
        <taxon>Rosales</taxon>
        <taxon>Rosaceae</taxon>
        <taxon>Amygdaloideae</taxon>
        <taxon>Amygdaleae</taxon>
        <taxon>Prunus</taxon>
    </lineage>
</organism>
<sequence>MSLYELVELKMEYGVPDSVGLRLPTSTDVVRVCARAFSGSCYMGCIQLGGWQSWRSQPLSNSCTYTLSPDKRAIFARFKLTAKRLRRQLLLRAHVIIAKYMEESVVLSLWCHGMTFSESSFRAALDLIASRTS</sequence>
<reference evidence="1 2" key="1">
    <citation type="journal article" date="2022" name="G3 (Bethesda)">
        <title>Whole-genome sequence and methylome profiling of the almond [Prunus dulcis (Mill.) D.A. Webb] cultivar 'Nonpareil'.</title>
        <authorList>
            <person name="D'Amico-Willman K.M."/>
            <person name="Ouma W.Z."/>
            <person name="Meulia T."/>
            <person name="Sideli G.M."/>
            <person name="Gradziel T.M."/>
            <person name="Fresnedo-Ramirez J."/>
        </authorList>
    </citation>
    <scope>NUCLEOTIDE SEQUENCE [LARGE SCALE GENOMIC DNA]</scope>
    <source>
        <strain evidence="1">Clone GOH B32 T37-40</strain>
    </source>
</reference>
<proteinExistence type="predicted"/>
<keyword evidence="2" id="KW-1185">Reference proteome</keyword>
<evidence type="ECO:0000313" key="2">
    <source>
        <dbReference type="Proteomes" id="UP001054821"/>
    </source>
</evidence>
<evidence type="ECO:0000313" key="1">
    <source>
        <dbReference type="EMBL" id="KAI5349591.1"/>
    </source>
</evidence>